<accession>A0A6N3EUY3</accession>
<evidence type="ECO:0000256" key="4">
    <source>
        <dbReference type="ARBA" id="ARBA00022475"/>
    </source>
</evidence>
<dbReference type="InterPro" id="IPR000412">
    <property type="entry name" value="ABC_2_transport"/>
</dbReference>
<keyword evidence="7 9" id="KW-1133">Transmembrane helix</keyword>
<evidence type="ECO:0000256" key="2">
    <source>
        <dbReference type="ARBA" id="ARBA00007783"/>
    </source>
</evidence>
<feature type="transmembrane region" description="Helical" evidence="9">
    <location>
        <begin position="176"/>
        <end position="194"/>
    </location>
</feature>
<dbReference type="GO" id="GO:0140359">
    <property type="term" value="F:ABC-type transporter activity"/>
    <property type="evidence" value="ECO:0007669"/>
    <property type="project" value="InterPro"/>
</dbReference>
<keyword evidence="3 9" id="KW-0813">Transport</keyword>
<feature type="transmembrane region" description="Helical" evidence="9">
    <location>
        <begin position="106"/>
        <end position="131"/>
    </location>
</feature>
<gene>
    <name evidence="11" type="primary">tagG_2</name>
    <name evidence="11" type="ORF">CHLFYP18_00952</name>
</gene>
<evidence type="ECO:0000256" key="8">
    <source>
        <dbReference type="ARBA" id="ARBA00023136"/>
    </source>
</evidence>
<evidence type="ECO:0000256" key="1">
    <source>
        <dbReference type="ARBA" id="ARBA00004429"/>
    </source>
</evidence>
<dbReference type="EMBL" id="CACRUH010000054">
    <property type="protein sequence ID" value="VYU43099.1"/>
    <property type="molecule type" value="Genomic_DNA"/>
</dbReference>
<sequence>MNKIKNYYMGFQHYQALLYELVIRDIKVRYKRSFLGLLWTVINPILTMAVMTIVFSKLFRFQIENYTTYFLVGNILFSFFTEATTNSMHSVLDNSNLIKKVYVPKYLFPLSKVMSSVVNLFFSFIALIIVMVATKVPFQPTLLFAPILLCYVIMFAAGIGLILATIMVFFRDIAQLYSIITLLWMYLTPIFYPVDLLKENVPWALTLNPMYHYIEFMRKLVLDGILPGINENIICLLISSITLIFGLIIFYKKQDNYILYI</sequence>
<dbReference type="AlphaFoldDB" id="A0A6N3EUY3"/>
<keyword evidence="5" id="KW-0997">Cell inner membrane</keyword>
<dbReference type="GO" id="GO:0043190">
    <property type="term" value="C:ATP-binding cassette (ABC) transporter complex"/>
    <property type="evidence" value="ECO:0007669"/>
    <property type="project" value="InterPro"/>
</dbReference>
<dbReference type="PANTHER" id="PTHR30413">
    <property type="entry name" value="INNER MEMBRANE TRANSPORT PERMEASE"/>
    <property type="match status" value="1"/>
</dbReference>
<dbReference type="PANTHER" id="PTHR30413:SF8">
    <property type="entry name" value="TRANSPORT PERMEASE PROTEIN"/>
    <property type="match status" value="1"/>
</dbReference>
<evidence type="ECO:0000256" key="3">
    <source>
        <dbReference type="ARBA" id="ARBA00022448"/>
    </source>
</evidence>
<dbReference type="PRINTS" id="PR00164">
    <property type="entry name" value="ABC2TRNSPORT"/>
</dbReference>
<feature type="transmembrane region" description="Helical" evidence="9">
    <location>
        <begin position="229"/>
        <end position="251"/>
    </location>
</feature>
<feature type="transmembrane region" description="Helical" evidence="9">
    <location>
        <begin position="66"/>
        <end position="85"/>
    </location>
</feature>
<evidence type="ECO:0000256" key="5">
    <source>
        <dbReference type="ARBA" id="ARBA00022519"/>
    </source>
</evidence>
<dbReference type="PIRSF" id="PIRSF006648">
    <property type="entry name" value="DrrB"/>
    <property type="match status" value="1"/>
</dbReference>
<dbReference type="InterPro" id="IPR013525">
    <property type="entry name" value="ABC2_TM"/>
</dbReference>
<proteinExistence type="inferred from homology"/>
<feature type="domain" description="ABC transmembrane type-2" evidence="10">
    <location>
        <begin position="35"/>
        <end position="253"/>
    </location>
</feature>
<feature type="transmembrane region" description="Helical" evidence="9">
    <location>
        <begin position="34"/>
        <end position="54"/>
    </location>
</feature>
<protein>
    <recommendedName>
        <fullName evidence="9">Transport permease protein</fullName>
    </recommendedName>
</protein>
<dbReference type="InterPro" id="IPR047817">
    <property type="entry name" value="ABC2_TM_bact-type"/>
</dbReference>
<dbReference type="RefSeq" id="WP_156833061.1">
    <property type="nucleotide sequence ID" value="NZ_CACRUH010000054.1"/>
</dbReference>
<evidence type="ECO:0000256" key="9">
    <source>
        <dbReference type="RuleBase" id="RU361157"/>
    </source>
</evidence>
<name>A0A6N3EUY3_9FIRM</name>
<comment type="subcellular location">
    <subcellularLocation>
        <location evidence="1">Cell inner membrane</location>
        <topology evidence="1">Multi-pass membrane protein</topology>
    </subcellularLocation>
    <subcellularLocation>
        <location evidence="9">Cell membrane</location>
        <topology evidence="9">Multi-pass membrane protein</topology>
    </subcellularLocation>
</comment>
<organism evidence="11">
    <name type="scientific">Hungatella hathewayi</name>
    <dbReference type="NCBI Taxonomy" id="154046"/>
    <lineage>
        <taxon>Bacteria</taxon>
        <taxon>Bacillati</taxon>
        <taxon>Bacillota</taxon>
        <taxon>Clostridia</taxon>
        <taxon>Lachnospirales</taxon>
        <taxon>Lachnospiraceae</taxon>
        <taxon>Hungatella</taxon>
    </lineage>
</organism>
<evidence type="ECO:0000313" key="11">
    <source>
        <dbReference type="EMBL" id="VYU43099.1"/>
    </source>
</evidence>
<dbReference type="Pfam" id="PF01061">
    <property type="entry name" value="ABC2_membrane"/>
    <property type="match status" value="1"/>
</dbReference>
<dbReference type="GO" id="GO:0015920">
    <property type="term" value="P:lipopolysaccharide transport"/>
    <property type="evidence" value="ECO:0007669"/>
    <property type="project" value="TreeGrafter"/>
</dbReference>
<feature type="transmembrane region" description="Helical" evidence="9">
    <location>
        <begin position="143"/>
        <end position="169"/>
    </location>
</feature>
<comment type="similarity">
    <text evidence="2 9">Belongs to the ABC-2 integral membrane protein family.</text>
</comment>
<keyword evidence="8 9" id="KW-0472">Membrane</keyword>
<evidence type="ECO:0000259" key="10">
    <source>
        <dbReference type="PROSITE" id="PS51012"/>
    </source>
</evidence>
<evidence type="ECO:0000256" key="6">
    <source>
        <dbReference type="ARBA" id="ARBA00022692"/>
    </source>
</evidence>
<keyword evidence="6 9" id="KW-0812">Transmembrane</keyword>
<keyword evidence="4 9" id="KW-1003">Cell membrane</keyword>
<dbReference type="PROSITE" id="PS51012">
    <property type="entry name" value="ABC_TM2"/>
    <property type="match status" value="1"/>
</dbReference>
<reference evidence="11" key="1">
    <citation type="submission" date="2019-11" db="EMBL/GenBank/DDBJ databases">
        <authorList>
            <person name="Feng L."/>
        </authorList>
    </citation>
    <scope>NUCLEOTIDE SEQUENCE</scope>
    <source>
        <strain evidence="11">ChathewayiLFYP18</strain>
    </source>
</reference>
<evidence type="ECO:0000256" key="7">
    <source>
        <dbReference type="ARBA" id="ARBA00022989"/>
    </source>
</evidence>